<dbReference type="EMBL" id="JACYFG010000006">
    <property type="protein sequence ID" value="MBD5778684.1"/>
    <property type="molecule type" value="Genomic_DNA"/>
</dbReference>
<gene>
    <name evidence="2" type="ORF">IEN85_04220</name>
</gene>
<dbReference type="RefSeq" id="WP_191615814.1">
    <property type="nucleotide sequence ID" value="NZ_JACYFG010000006.1"/>
</dbReference>
<dbReference type="Proteomes" id="UP000622317">
    <property type="component" value="Unassembled WGS sequence"/>
</dbReference>
<keyword evidence="1" id="KW-0472">Membrane</keyword>
<sequence>MLARLKWLTFLSLDAPLVATTWQALFAKEHAVNLRWYHSLIVFLSVWLGYAADRWCDNLKGGRPASEQHQFYAKHRTSVLAIWLLALAVAVTLAFNYLSKSELAHGFALMGLALAYTLFAQKGRRIRYYAFLKSVFTALLVLASSLLFLPIESSPYLSAICVWMLFASNCLFIRSWTHEGEEKSALQATGLAAAVILVSVSALWARDSQTAIATLIAQCAILALHIARGRIGSMTLRTAADICLLSPWIILLFP</sequence>
<protein>
    <submittedName>
        <fullName evidence="2">Uncharacterized protein</fullName>
    </submittedName>
</protein>
<organism evidence="2 3">
    <name type="scientific">Pelagicoccus enzymogenes</name>
    <dbReference type="NCBI Taxonomy" id="2773457"/>
    <lineage>
        <taxon>Bacteria</taxon>
        <taxon>Pseudomonadati</taxon>
        <taxon>Verrucomicrobiota</taxon>
        <taxon>Opitutia</taxon>
        <taxon>Puniceicoccales</taxon>
        <taxon>Pelagicoccaceae</taxon>
        <taxon>Pelagicoccus</taxon>
    </lineage>
</organism>
<keyword evidence="3" id="KW-1185">Reference proteome</keyword>
<keyword evidence="1" id="KW-1133">Transmembrane helix</keyword>
<feature type="transmembrane region" description="Helical" evidence="1">
    <location>
        <begin position="131"/>
        <end position="149"/>
    </location>
</feature>
<feature type="transmembrane region" description="Helical" evidence="1">
    <location>
        <begin position="37"/>
        <end position="56"/>
    </location>
</feature>
<evidence type="ECO:0000313" key="2">
    <source>
        <dbReference type="EMBL" id="MBD5778684.1"/>
    </source>
</evidence>
<feature type="transmembrane region" description="Helical" evidence="1">
    <location>
        <begin position="155"/>
        <end position="173"/>
    </location>
</feature>
<reference evidence="2" key="1">
    <citation type="submission" date="2020-09" db="EMBL/GenBank/DDBJ databases">
        <title>Pelagicoccus enzymogenes sp. nov. with an EPS production, isolated from marine sediment.</title>
        <authorList>
            <person name="Feng X."/>
        </authorList>
    </citation>
    <scope>NUCLEOTIDE SEQUENCE</scope>
    <source>
        <strain evidence="2">NFK12</strain>
    </source>
</reference>
<keyword evidence="1" id="KW-0812">Transmembrane</keyword>
<comment type="caution">
    <text evidence="2">The sequence shown here is derived from an EMBL/GenBank/DDBJ whole genome shotgun (WGS) entry which is preliminary data.</text>
</comment>
<evidence type="ECO:0000313" key="3">
    <source>
        <dbReference type="Proteomes" id="UP000622317"/>
    </source>
</evidence>
<accession>A0A927F6C8</accession>
<feature type="transmembrane region" description="Helical" evidence="1">
    <location>
        <begin position="185"/>
        <end position="204"/>
    </location>
</feature>
<evidence type="ECO:0000256" key="1">
    <source>
        <dbReference type="SAM" id="Phobius"/>
    </source>
</evidence>
<feature type="transmembrane region" description="Helical" evidence="1">
    <location>
        <begin position="210"/>
        <end position="227"/>
    </location>
</feature>
<dbReference type="AlphaFoldDB" id="A0A927F6C8"/>
<proteinExistence type="predicted"/>
<name>A0A927F6C8_9BACT</name>
<feature type="transmembrane region" description="Helical" evidence="1">
    <location>
        <begin position="103"/>
        <end position="119"/>
    </location>
</feature>
<feature type="transmembrane region" description="Helical" evidence="1">
    <location>
        <begin position="77"/>
        <end position="97"/>
    </location>
</feature>